<feature type="region of interest" description="Disordered" evidence="1">
    <location>
        <begin position="57"/>
        <end position="114"/>
    </location>
</feature>
<sequence>MTDAEGVQQELQDYLHKKGINTLFINLVESLLLAKPENPILHIIQYLQANYPEEATPRLKAGGKEENPAASPHLQYHSDESESEDEDEGGDAVGEIAASAPPPKIMAKGRRTSVSAETIDPLRCVARAAGAVGGGGGSSPPSCLMVNSPGCS</sequence>
<reference evidence="2" key="1">
    <citation type="submission" date="2023-04" db="EMBL/GenBank/DDBJ databases">
        <title>Phytophthora fragariaefolia NBRC 109709.</title>
        <authorList>
            <person name="Ichikawa N."/>
            <person name="Sato H."/>
            <person name="Tonouchi N."/>
        </authorList>
    </citation>
    <scope>NUCLEOTIDE SEQUENCE</scope>
    <source>
        <strain evidence="2">NBRC 109709</strain>
    </source>
</reference>
<accession>A0A9W6WYU8</accession>
<organism evidence="2 3">
    <name type="scientific">Phytophthora fragariaefolia</name>
    <dbReference type="NCBI Taxonomy" id="1490495"/>
    <lineage>
        <taxon>Eukaryota</taxon>
        <taxon>Sar</taxon>
        <taxon>Stramenopiles</taxon>
        <taxon>Oomycota</taxon>
        <taxon>Peronosporomycetes</taxon>
        <taxon>Peronosporales</taxon>
        <taxon>Peronosporaceae</taxon>
        <taxon>Phytophthora</taxon>
    </lineage>
</organism>
<keyword evidence="3" id="KW-1185">Reference proteome</keyword>
<feature type="region of interest" description="Disordered" evidence="1">
    <location>
        <begin position="130"/>
        <end position="152"/>
    </location>
</feature>
<name>A0A9W6WYU8_9STRA</name>
<dbReference type="CDD" id="cd22981">
    <property type="entry name" value="DD_TbAK-like"/>
    <property type="match status" value="1"/>
</dbReference>
<gene>
    <name evidence="2" type="ORF">Pfra01_000309100</name>
</gene>
<protein>
    <submittedName>
        <fullName evidence="2">Unnamed protein product</fullName>
    </submittedName>
</protein>
<dbReference type="AlphaFoldDB" id="A0A9W6WYU8"/>
<dbReference type="EMBL" id="BSXT01000242">
    <property type="protein sequence ID" value="GMF21968.1"/>
    <property type="molecule type" value="Genomic_DNA"/>
</dbReference>
<dbReference type="OrthoDB" id="120014at2759"/>
<dbReference type="SUPFAM" id="SSF47391">
    <property type="entry name" value="Dimerization-anchoring domain of cAMP-dependent PK regulatory subunit"/>
    <property type="match status" value="1"/>
</dbReference>
<dbReference type="Proteomes" id="UP001165121">
    <property type="component" value="Unassembled WGS sequence"/>
</dbReference>
<comment type="caution">
    <text evidence="2">The sequence shown here is derived from an EMBL/GenBank/DDBJ whole genome shotgun (WGS) entry which is preliminary data.</text>
</comment>
<dbReference type="Gene3D" id="1.20.890.10">
    <property type="entry name" value="cAMP-dependent protein kinase regulatory subunit, dimerization-anchoring domain"/>
    <property type="match status" value="1"/>
</dbReference>
<evidence type="ECO:0000313" key="2">
    <source>
        <dbReference type="EMBL" id="GMF21968.1"/>
    </source>
</evidence>
<proteinExistence type="predicted"/>
<feature type="compositionally biased region" description="Acidic residues" evidence="1">
    <location>
        <begin position="81"/>
        <end position="90"/>
    </location>
</feature>
<evidence type="ECO:0000256" key="1">
    <source>
        <dbReference type="SAM" id="MobiDB-lite"/>
    </source>
</evidence>
<evidence type="ECO:0000313" key="3">
    <source>
        <dbReference type="Proteomes" id="UP001165121"/>
    </source>
</evidence>